<dbReference type="EMBL" id="AYGX02000059">
    <property type="protein sequence ID" value="KRO27969.1"/>
    <property type="molecule type" value="Genomic_DNA"/>
</dbReference>
<name>A0A0R2NQI1_9LACO</name>
<organism evidence="2 3">
    <name type="scientific">Lactiplantibacillus fabifermentans DSM 21115</name>
    <dbReference type="NCBI Taxonomy" id="1413187"/>
    <lineage>
        <taxon>Bacteria</taxon>
        <taxon>Bacillati</taxon>
        <taxon>Bacillota</taxon>
        <taxon>Bacilli</taxon>
        <taxon>Lactobacillales</taxon>
        <taxon>Lactobacillaceae</taxon>
        <taxon>Lactiplantibacillus</taxon>
    </lineage>
</organism>
<evidence type="ECO:0000313" key="3">
    <source>
        <dbReference type="Proteomes" id="UP000050920"/>
    </source>
</evidence>
<keyword evidence="3" id="KW-1185">Reference proteome</keyword>
<protein>
    <submittedName>
        <fullName evidence="2">Uncharacterized protein</fullName>
    </submittedName>
</protein>
<evidence type="ECO:0000256" key="1">
    <source>
        <dbReference type="SAM" id="MobiDB-lite"/>
    </source>
</evidence>
<feature type="region of interest" description="Disordered" evidence="1">
    <location>
        <begin position="48"/>
        <end position="73"/>
    </location>
</feature>
<accession>A0A0R2NQI1</accession>
<comment type="caution">
    <text evidence="2">The sequence shown here is derived from an EMBL/GenBank/DDBJ whole genome shotgun (WGS) entry which is preliminary data.</text>
</comment>
<reference evidence="2 3" key="1">
    <citation type="journal article" date="2015" name="Genome Announc.">
        <title>Expanding the biotechnology potential of lactobacilli through comparative genomics of 213 strains and associated genera.</title>
        <authorList>
            <person name="Sun Z."/>
            <person name="Harris H.M."/>
            <person name="McCann A."/>
            <person name="Guo C."/>
            <person name="Argimon S."/>
            <person name="Zhang W."/>
            <person name="Yang X."/>
            <person name="Jeffery I.B."/>
            <person name="Cooney J.C."/>
            <person name="Kagawa T.F."/>
            <person name="Liu W."/>
            <person name="Song Y."/>
            <person name="Salvetti E."/>
            <person name="Wrobel A."/>
            <person name="Rasinkangas P."/>
            <person name="Parkhill J."/>
            <person name="Rea M.C."/>
            <person name="O'Sullivan O."/>
            <person name="Ritari J."/>
            <person name="Douillard F.P."/>
            <person name="Paul Ross R."/>
            <person name="Yang R."/>
            <person name="Briner A.E."/>
            <person name="Felis G.E."/>
            <person name="de Vos W.M."/>
            <person name="Barrangou R."/>
            <person name="Klaenhammer T.R."/>
            <person name="Caufield P.W."/>
            <person name="Cui Y."/>
            <person name="Zhang H."/>
            <person name="O'Toole P.W."/>
        </authorList>
    </citation>
    <scope>NUCLEOTIDE SEQUENCE [LARGE SCALE GENOMIC DNA]</scope>
    <source>
        <strain evidence="2 3">DSM 21115</strain>
    </source>
</reference>
<dbReference type="Proteomes" id="UP000050920">
    <property type="component" value="Unassembled WGS sequence"/>
</dbReference>
<feature type="compositionally biased region" description="Polar residues" evidence="1">
    <location>
        <begin position="62"/>
        <end position="73"/>
    </location>
</feature>
<evidence type="ECO:0000313" key="2">
    <source>
        <dbReference type="EMBL" id="KRO27969.1"/>
    </source>
</evidence>
<proteinExistence type="predicted"/>
<gene>
    <name evidence="2" type="ORF">DY78_GL002759</name>
</gene>
<dbReference type="AlphaFoldDB" id="A0A0R2NQI1"/>
<sequence>MGASIKLTVASNGIRRAGGVNGTGWVAFTPRMSLKTASFRLQSKVSDRPLAETGPHGEWNYWQPSATTTPFLK</sequence>